<dbReference type="SUPFAM" id="SSF48452">
    <property type="entry name" value="TPR-like"/>
    <property type="match status" value="1"/>
</dbReference>
<evidence type="ECO:0000313" key="3">
    <source>
        <dbReference type="Proteomes" id="UP001290462"/>
    </source>
</evidence>
<dbReference type="InterPro" id="IPR001387">
    <property type="entry name" value="Cro/C1-type_HTH"/>
</dbReference>
<evidence type="ECO:0000313" key="2">
    <source>
        <dbReference type="EMBL" id="MDZ5760532.1"/>
    </source>
</evidence>
<dbReference type="Pfam" id="PF01381">
    <property type="entry name" value="HTH_3"/>
    <property type="match status" value="1"/>
</dbReference>
<dbReference type="PANTHER" id="PTHR37038">
    <property type="entry name" value="TRANSCRIPTIONAL REGULATOR-RELATED"/>
    <property type="match status" value="1"/>
</dbReference>
<reference evidence="2" key="1">
    <citation type="submission" date="2023-08" db="EMBL/GenBank/DDBJ databases">
        <title>Genomic characterization of piscicolin 126 produced by Carnobacterium maltaromaticum CM22 strain isolated from salmon (Salmo salar).</title>
        <authorList>
            <person name="Gonzalez-Gragera E."/>
            <person name="Garcia-Lopez J.D."/>
            <person name="Teso-Perez C."/>
            <person name="Gimenez-Hernandez I."/>
            <person name="Peralta-Sanchez J.M."/>
            <person name="Valdivia E."/>
            <person name="Montalban-Lopez M."/>
            <person name="Martin-Platero A.M."/>
            <person name="Banos A."/>
            <person name="Martinez-Bueno M."/>
        </authorList>
    </citation>
    <scope>NUCLEOTIDE SEQUENCE</scope>
    <source>
        <strain evidence="2">CM22</strain>
    </source>
</reference>
<proteinExistence type="predicted"/>
<name>A0AAW9KA89_CARML</name>
<dbReference type="EMBL" id="JAVBVO010000005">
    <property type="protein sequence ID" value="MDZ5760532.1"/>
    <property type="molecule type" value="Genomic_DNA"/>
</dbReference>
<dbReference type="PROSITE" id="PS50943">
    <property type="entry name" value="HTH_CROC1"/>
    <property type="match status" value="1"/>
</dbReference>
<protein>
    <submittedName>
        <fullName evidence="2">Helix-turn-helix transcriptional regulator</fullName>
    </submittedName>
</protein>
<accession>A0AAW9KA89</accession>
<dbReference type="CDD" id="cd00093">
    <property type="entry name" value="HTH_XRE"/>
    <property type="match status" value="1"/>
</dbReference>
<organism evidence="2 3">
    <name type="scientific">Carnobacterium maltaromaticum</name>
    <name type="common">Carnobacterium piscicola</name>
    <dbReference type="NCBI Taxonomy" id="2751"/>
    <lineage>
        <taxon>Bacteria</taxon>
        <taxon>Bacillati</taxon>
        <taxon>Bacillota</taxon>
        <taxon>Bacilli</taxon>
        <taxon>Lactobacillales</taxon>
        <taxon>Carnobacteriaceae</taxon>
        <taxon>Carnobacterium</taxon>
    </lineage>
</organism>
<dbReference type="InterPro" id="IPR053163">
    <property type="entry name" value="HTH-type_regulator_Rgg"/>
</dbReference>
<sequence>MKNLGDFIKTTRIKNGLTQHQLAKDICTQSTISNIENGITMPNFITLELLAERLKIRLDEFYKTDETETTNELFIEVNRLIELNQHKKANYLLKEKSSEIDLTSIQEKKLFYYYMGITELIGFFHYENAEKNFNLVLNMKMEEDFINVLTFCGLGISSYMQHNLKLAMSYFDVTVNHAKSFSAIKELAKVYYNSAKFYSAQNDCYKAINLCEQGVSVIRELDIKYHASYLYYELANNLARIGNFEDAALNYFYASSYAIESNIMTVKKAIIEDIKEFNLEQFDYIKKLEQDI</sequence>
<dbReference type="Gene3D" id="1.25.40.10">
    <property type="entry name" value="Tetratricopeptide repeat domain"/>
    <property type="match status" value="1"/>
</dbReference>
<gene>
    <name evidence="2" type="ORF">RAK27_17970</name>
</gene>
<dbReference type="Proteomes" id="UP001290462">
    <property type="component" value="Unassembled WGS sequence"/>
</dbReference>
<evidence type="ECO:0000259" key="1">
    <source>
        <dbReference type="PROSITE" id="PS50943"/>
    </source>
</evidence>
<feature type="domain" description="HTH cro/C1-type" evidence="1">
    <location>
        <begin position="8"/>
        <end position="61"/>
    </location>
</feature>
<dbReference type="GO" id="GO:0003677">
    <property type="term" value="F:DNA binding"/>
    <property type="evidence" value="ECO:0007669"/>
    <property type="project" value="InterPro"/>
</dbReference>
<dbReference type="SMART" id="SM00530">
    <property type="entry name" value="HTH_XRE"/>
    <property type="match status" value="1"/>
</dbReference>
<dbReference type="RefSeq" id="WP_322809704.1">
    <property type="nucleotide sequence ID" value="NZ_JAVBVO010000005.1"/>
</dbReference>
<dbReference type="InterPro" id="IPR010982">
    <property type="entry name" value="Lambda_DNA-bd_dom_sf"/>
</dbReference>
<dbReference type="InterPro" id="IPR011990">
    <property type="entry name" value="TPR-like_helical_dom_sf"/>
</dbReference>
<comment type="caution">
    <text evidence="2">The sequence shown here is derived from an EMBL/GenBank/DDBJ whole genome shotgun (WGS) entry which is preliminary data.</text>
</comment>
<dbReference type="PANTHER" id="PTHR37038:SF14">
    <property type="entry name" value="TRANSCRIPTIONAL ACTIVATOR"/>
    <property type="match status" value="1"/>
</dbReference>
<dbReference type="SUPFAM" id="SSF47413">
    <property type="entry name" value="lambda repressor-like DNA-binding domains"/>
    <property type="match status" value="1"/>
</dbReference>
<dbReference type="AlphaFoldDB" id="A0AAW9KA89"/>